<protein>
    <submittedName>
        <fullName evidence="1">Uncharacterized protein</fullName>
    </submittedName>
</protein>
<dbReference type="RefSeq" id="WP_187792501.1">
    <property type="nucleotide sequence ID" value="NZ_JACOQL010000001.1"/>
</dbReference>
<accession>A0A926G8C2</accession>
<name>A0A926G8C2_9RHOB</name>
<sequence>MPCEKSGEFTQEEYARNLRREALAHALISAVIDCDPDDRLPFIEAVYEGLRAGQPVPLFGRLMAEANFWANLASRAERKAYCAASFARLSPADQAAFLSFAERQVAA</sequence>
<comment type="caution">
    <text evidence="1">The sequence shown here is derived from an EMBL/GenBank/DDBJ whole genome shotgun (WGS) entry which is preliminary data.</text>
</comment>
<proteinExistence type="predicted"/>
<dbReference type="Proteomes" id="UP000608594">
    <property type="component" value="Unassembled WGS sequence"/>
</dbReference>
<reference evidence="1" key="1">
    <citation type="submission" date="2020-08" db="EMBL/GenBank/DDBJ databases">
        <title>Paracoccus amoyensis sp. nov., isolated from the surface seawater at coast of Xiamen, Fujian.</title>
        <authorList>
            <person name="Lyu L."/>
        </authorList>
    </citation>
    <scope>NUCLEOTIDE SEQUENCE</scope>
    <source>
        <strain evidence="1">11-3</strain>
    </source>
</reference>
<gene>
    <name evidence="1" type="ORF">H4P12_00115</name>
</gene>
<evidence type="ECO:0000313" key="1">
    <source>
        <dbReference type="EMBL" id="MBC9245151.1"/>
    </source>
</evidence>
<organism evidence="1 2">
    <name type="scientific">Paracoccus amoyensis</name>
    <dbReference type="NCBI Taxonomy" id="2760093"/>
    <lineage>
        <taxon>Bacteria</taxon>
        <taxon>Pseudomonadati</taxon>
        <taxon>Pseudomonadota</taxon>
        <taxon>Alphaproteobacteria</taxon>
        <taxon>Rhodobacterales</taxon>
        <taxon>Paracoccaceae</taxon>
        <taxon>Paracoccus</taxon>
    </lineage>
</organism>
<dbReference type="EMBL" id="JACOQL010000001">
    <property type="protein sequence ID" value="MBC9245151.1"/>
    <property type="molecule type" value="Genomic_DNA"/>
</dbReference>
<evidence type="ECO:0000313" key="2">
    <source>
        <dbReference type="Proteomes" id="UP000608594"/>
    </source>
</evidence>
<keyword evidence="2" id="KW-1185">Reference proteome</keyword>
<dbReference type="AlphaFoldDB" id="A0A926G8C2"/>